<dbReference type="Proteomes" id="UP000664203">
    <property type="component" value="Unassembled WGS sequence"/>
</dbReference>
<comment type="caution">
    <text evidence="3">The sequence shown here is derived from an EMBL/GenBank/DDBJ whole genome shotgun (WGS) entry which is preliminary data.</text>
</comment>
<evidence type="ECO:0000256" key="1">
    <source>
        <dbReference type="ARBA" id="ARBA00007238"/>
    </source>
</evidence>
<dbReference type="GO" id="GO:0005737">
    <property type="term" value="C:cytoplasm"/>
    <property type="evidence" value="ECO:0007669"/>
    <property type="project" value="InterPro"/>
</dbReference>
<dbReference type="Gene3D" id="1.10.275.10">
    <property type="entry name" value="Fumarase/aspartase (N-terminal domain)"/>
    <property type="match status" value="1"/>
</dbReference>
<gene>
    <name evidence="3" type="ORF">ALECFALPRED_008934</name>
</gene>
<dbReference type="Gene3D" id="1.20.200.10">
    <property type="entry name" value="Fumarase/aspartase (Central domain)"/>
    <property type="match status" value="1"/>
</dbReference>
<dbReference type="OrthoDB" id="10051290at2759"/>
<evidence type="ECO:0000313" key="3">
    <source>
        <dbReference type="EMBL" id="CAF9913659.1"/>
    </source>
</evidence>
<dbReference type="InterPro" id="IPR005922">
    <property type="entry name" value="Phe_NH3-lyase"/>
</dbReference>
<dbReference type="AlphaFoldDB" id="A0A8H3IHB8"/>
<dbReference type="EMBL" id="CAJPDR010000063">
    <property type="protein sequence ID" value="CAF9913659.1"/>
    <property type="molecule type" value="Genomic_DNA"/>
</dbReference>
<dbReference type="InterPro" id="IPR022313">
    <property type="entry name" value="Phe/His_NH3-lyase_AS"/>
</dbReference>
<dbReference type="InterPro" id="IPR023144">
    <property type="entry name" value="Phe_NH3-lyase_shielding_dom_sf"/>
</dbReference>
<dbReference type="NCBIfam" id="TIGR01226">
    <property type="entry name" value="phe_am_lyase"/>
    <property type="match status" value="1"/>
</dbReference>
<keyword evidence="2" id="KW-0456">Lyase</keyword>
<accession>A0A8H3IHB8</accession>
<dbReference type="Pfam" id="PF00221">
    <property type="entry name" value="Lyase_aromatic"/>
    <property type="match status" value="1"/>
</dbReference>
<organism evidence="3 4">
    <name type="scientific">Alectoria fallacina</name>
    <dbReference type="NCBI Taxonomy" id="1903189"/>
    <lineage>
        <taxon>Eukaryota</taxon>
        <taxon>Fungi</taxon>
        <taxon>Dikarya</taxon>
        <taxon>Ascomycota</taxon>
        <taxon>Pezizomycotina</taxon>
        <taxon>Lecanoromycetes</taxon>
        <taxon>OSLEUM clade</taxon>
        <taxon>Lecanoromycetidae</taxon>
        <taxon>Lecanorales</taxon>
        <taxon>Lecanorineae</taxon>
        <taxon>Parmeliaceae</taxon>
        <taxon>Alectoria</taxon>
    </lineage>
</organism>
<evidence type="ECO:0000313" key="4">
    <source>
        <dbReference type="Proteomes" id="UP000664203"/>
    </source>
</evidence>
<protein>
    <recommendedName>
        <fullName evidence="5">Phenylalanine ammonia-lyase</fullName>
    </recommendedName>
</protein>
<proteinExistence type="inferred from homology"/>
<evidence type="ECO:0008006" key="5">
    <source>
        <dbReference type="Google" id="ProtNLM"/>
    </source>
</evidence>
<dbReference type="PROSITE" id="PS00488">
    <property type="entry name" value="PAL_HISTIDASE"/>
    <property type="match status" value="1"/>
</dbReference>
<dbReference type="InterPro" id="IPR001106">
    <property type="entry name" value="Aromatic_Lyase"/>
</dbReference>
<dbReference type="CDD" id="cd00332">
    <property type="entry name" value="PAL-HAL"/>
    <property type="match status" value="1"/>
</dbReference>
<sequence length="857" mass="92952">MDTNGLHEIDGTNGFHGVNGANDSHRVNCANSAHGLNGVTKSNNSPEINNINSFIAANGAHDANTGNGIAGLNGLPGMNAMHGANLVSHNIDHSKHSDPLASTHSLMVYDLFKKLQDFRRDGSVKVNGESLDIPTVVAVSRYDTLPTLDESPEFTTRITESVTLLNRLLGVNTGYGGSADTRSNRNEDLQSALLQHHHFGVLTTNDRGLSAAPGDLLSSHAMPQPWVKGTMLVRCNSIARGHSAVSLHVIETIIALLRNDLTPIIPLRGSISASGDLSPLSYVAGTVTGNPDIYVRTPSGIVSAQQALQQLDIAPITLGPKEGLGLMNGTATSAAAGSLALYETHQLSLLSQVLSAMALEALLGTAENYDSFIAEVRPHRGQMESARNIRHFLRGSRLARGLDHHDDTRQSPGLLYQDRYALRTAAQWIGPQLEDLLLAHEQVTTELNSTTDNPLVDIFGQKTHHGGNFQAVSVTSAMEKTRLSLQMLGKMLFAQCSELINPMLNNGLPPNLAADEPSLSFTMKGVDIGMASYMSELAFLANPVSSHVQSAEMHNQAINSLAFISARYTFEAVELVSLLSASYLYTVCQALDLRVLQITYFQALEPALYAVNDKIFGHLLSDAEFDELHMSLWEHTQVTWLLTANKDSEDRYAHLVDSALAVVARLFISSPKLATGTTLEALATWKKSAFECLAETYTTTRIRFFERQNTAEYLGHATRKMYIYVRQTLGVPLHQGLQDHPTPKDEHKKLTIGSWIAVIYEALRDGRLHEPVMESLVEAEAATAATTEVSEKVSLFNGWVGFDGEAEAIEISHEEQREAAIVDGKRRHSVASVASVASDIAGRRSSLAVVHGSLTGF</sequence>
<keyword evidence="4" id="KW-1185">Reference proteome</keyword>
<dbReference type="GO" id="GO:0016841">
    <property type="term" value="F:ammonia-lyase activity"/>
    <property type="evidence" value="ECO:0007669"/>
    <property type="project" value="InterPro"/>
</dbReference>
<dbReference type="PANTHER" id="PTHR10362">
    <property type="entry name" value="HISTIDINE AMMONIA-LYASE"/>
    <property type="match status" value="1"/>
</dbReference>
<name>A0A8H3IHB8_9LECA</name>
<dbReference type="InterPro" id="IPR024083">
    <property type="entry name" value="Fumarase/histidase_N"/>
</dbReference>
<comment type="similarity">
    <text evidence="1 2">Belongs to the PAL/histidase family.</text>
</comment>
<dbReference type="Gene3D" id="1.10.274.20">
    <property type="entry name" value="Phenylalanine ammonia-lyase 1, domain 3"/>
    <property type="match status" value="1"/>
</dbReference>
<reference evidence="3" key="1">
    <citation type="submission" date="2021-03" db="EMBL/GenBank/DDBJ databases">
        <authorList>
            <person name="Tagirdzhanova G."/>
        </authorList>
    </citation>
    <scope>NUCLEOTIDE SEQUENCE</scope>
</reference>
<dbReference type="SUPFAM" id="SSF48557">
    <property type="entry name" value="L-aspartase-like"/>
    <property type="match status" value="1"/>
</dbReference>
<dbReference type="GO" id="GO:0006559">
    <property type="term" value="P:L-phenylalanine catabolic process"/>
    <property type="evidence" value="ECO:0007669"/>
    <property type="project" value="InterPro"/>
</dbReference>
<dbReference type="InterPro" id="IPR008948">
    <property type="entry name" value="L-Aspartase-like"/>
</dbReference>
<evidence type="ECO:0000256" key="2">
    <source>
        <dbReference type="RuleBase" id="RU003954"/>
    </source>
</evidence>